<keyword evidence="2" id="KW-1185">Reference proteome</keyword>
<name>A0ACB8AWU6_9AGAM</name>
<proteinExistence type="predicted"/>
<organism evidence="1 2">
    <name type="scientific">Leucogyrophana mollusca</name>
    <dbReference type="NCBI Taxonomy" id="85980"/>
    <lineage>
        <taxon>Eukaryota</taxon>
        <taxon>Fungi</taxon>
        <taxon>Dikarya</taxon>
        <taxon>Basidiomycota</taxon>
        <taxon>Agaricomycotina</taxon>
        <taxon>Agaricomycetes</taxon>
        <taxon>Agaricomycetidae</taxon>
        <taxon>Boletales</taxon>
        <taxon>Boletales incertae sedis</taxon>
        <taxon>Leucogyrophana</taxon>
    </lineage>
</organism>
<comment type="caution">
    <text evidence="1">The sequence shown here is derived from an EMBL/GenBank/DDBJ whole genome shotgun (WGS) entry which is preliminary data.</text>
</comment>
<accession>A0ACB8AWU6</accession>
<dbReference type="EMBL" id="MU266873">
    <property type="protein sequence ID" value="KAH7918021.1"/>
    <property type="molecule type" value="Genomic_DNA"/>
</dbReference>
<sequence length="99" mass="11261">MLLPHSRFPPLLAPRSPKRVGRGRCQCTARSMERFYSVARFLLTGGRGTHRAVMCGTSLFPECDRIQSRLIHMAHFLAISYFGQSAFLLDRSKTMRDTS</sequence>
<gene>
    <name evidence="1" type="ORF">BV22DRAFT_920533</name>
</gene>
<evidence type="ECO:0000313" key="2">
    <source>
        <dbReference type="Proteomes" id="UP000790709"/>
    </source>
</evidence>
<reference evidence="1" key="1">
    <citation type="journal article" date="2021" name="New Phytol.">
        <title>Evolutionary innovations through gain and loss of genes in the ectomycorrhizal Boletales.</title>
        <authorList>
            <person name="Wu G."/>
            <person name="Miyauchi S."/>
            <person name="Morin E."/>
            <person name="Kuo A."/>
            <person name="Drula E."/>
            <person name="Varga T."/>
            <person name="Kohler A."/>
            <person name="Feng B."/>
            <person name="Cao Y."/>
            <person name="Lipzen A."/>
            <person name="Daum C."/>
            <person name="Hundley H."/>
            <person name="Pangilinan J."/>
            <person name="Johnson J."/>
            <person name="Barry K."/>
            <person name="LaButti K."/>
            <person name="Ng V."/>
            <person name="Ahrendt S."/>
            <person name="Min B."/>
            <person name="Choi I.G."/>
            <person name="Park H."/>
            <person name="Plett J.M."/>
            <person name="Magnuson J."/>
            <person name="Spatafora J.W."/>
            <person name="Nagy L.G."/>
            <person name="Henrissat B."/>
            <person name="Grigoriev I.V."/>
            <person name="Yang Z.L."/>
            <person name="Xu J."/>
            <person name="Martin F.M."/>
        </authorList>
    </citation>
    <scope>NUCLEOTIDE SEQUENCE</scope>
    <source>
        <strain evidence="1">KUC20120723A-06</strain>
    </source>
</reference>
<protein>
    <submittedName>
        <fullName evidence="1">Uncharacterized protein</fullName>
    </submittedName>
</protein>
<dbReference type="Proteomes" id="UP000790709">
    <property type="component" value="Unassembled WGS sequence"/>
</dbReference>
<evidence type="ECO:0000313" key="1">
    <source>
        <dbReference type="EMBL" id="KAH7918021.1"/>
    </source>
</evidence>